<dbReference type="Gene3D" id="1.10.357.10">
    <property type="entry name" value="Tetracycline Repressor, domain 2"/>
    <property type="match status" value="2"/>
</dbReference>
<sequence>MSANSPELRRRPKDRKGQILRVAARAFSERGYHPVGVDEIAAEVGISGPALYRHFANKYALFVAAAESSAQTLVDAARAGDDPTRPPDLRLAAIVDALVAITIENRRVGALYRWERRYLEPADRNRIREVYDQLNEVVAEPLRQLRPDLADADVVMLAAAALSTIGSISGHRTNLPTSRMQQLLADLCHAVLRTRLSPAPTEPASCTGPPGLAVTAKQERVLVEAIRVFGQRGYYDASMEEIGEAAGVNASSVYRYYPSKSALLAAAFYRSNDRVRQVITDALAESGSPAEAAANIAARYAALTFAHPHLVSVYFAEFGNLPTPQQDELRSLQRQNVGEWVHLLEQLRPADPAGARIRVHAALGLVVDIGRLVHFDTRPAQLRRVTELMTTLLFAASPDEPTTREGDRT</sequence>
<dbReference type="SUPFAM" id="SSF46689">
    <property type="entry name" value="Homeodomain-like"/>
    <property type="match status" value="2"/>
</dbReference>
<evidence type="ECO:0000256" key="1">
    <source>
        <dbReference type="ARBA" id="ARBA00023125"/>
    </source>
</evidence>
<dbReference type="InterPro" id="IPR001647">
    <property type="entry name" value="HTH_TetR"/>
</dbReference>
<feature type="DNA-binding region" description="H-T-H motif" evidence="2">
    <location>
        <begin position="36"/>
        <end position="55"/>
    </location>
</feature>
<accession>A0ABX8S9K7</accession>
<organism evidence="4 5">
    <name type="scientific">Skermania pinensis</name>
    <dbReference type="NCBI Taxonomy" id="39122"/>
    <lineage>
        <taxon>Bacteria</taxon>
        <taxon>Bacillati</taxon>
        <taxon>Actinomycetota</taxon>
        <taxon>Actinomycetes</taxon>
        <taxon>Mycobacteriales</taxon>
        <taxon>Gordoniaceae</taxon>
        <taxon>Skermania</taxon>
    </lineage>
</organism>
<dbReference type="PROSITE" id="PS50977">
    <property type="entry name" value="HTH_TETR_2"/>
    <property type="match status" value="2"/>
</dbReference>
<name>A0ABX8S9K7_9ACTN</name>
<gene>
    <name evidence="4" type="ORF">KV203_03810</name>
</gene>
<dbReference type="Pfam" id="PF00440">
    <property type="entry name" value="TetR_N"/>
    <property type="match status" value="2"/>
</dbReference>
<dbReference type="Gene3D" id="1.10.10.60">
    <property type="entry name" value="Homeodomain-like"/>
    <property type="match status" value="2"/>
</dbReference>
<dbReference type="RefSeq" id="WP_066468731.1">
    <property type="nucleotide sequence ID" value="NZ_CBCRUZ010000004.1"/>
</dbReference>
<dbReference type="InterPro" id="IPR009057">
    <property type="entry name" value="Homeodomain-like_sf"/>
</dbReference>
<proteinExistence type="predicted"/>
<dbReference type="Proteomes" id="UP000887023">
    <property type="component" value="Chromosome"/>
</dbReference>
<evidence type="ECO:0000256" key="2">
    <source>
        <dbReference type="PROSITE-ProRule" id="PRU00335"/>
    </source>
</evidence>
<reference evidence="4" key="1">
    <citation type="submission" date="2021-07" db="EMBL/GenBank/DDBJ databases">
        <title>Candidatus Kaistella beijingensis sp. nov. isolated from a municipal wastewater treatment plant is involved in sludge foaming.</title>
        <authorList>
            <person name="Song Y."/>
            <person name="Liu S.-J."/>
        </authorList>
    </citation>
    <scope>NUCLEOTIDE SEQUENCE</scope>
    <source>
        <strain evidence="4">DSM 43998</strain>
    </source>
</reference>
<dbReference type="PRINTS" id="PR00455">
    <property type="entry name" value="HTHTETR"/>
</dbReference>
<protein>
    <submittedName>
        <fullName evidence="4">TetR/AcrR family transcriptional regulator</fullName>
    </submittedName>
</protein>
<evidence type="ECO:0000313" key="5">
    <source>
        <dbReference type="Proteomes" id="UP000887023"/>
    </source>
</evidence>
<feature type="domain" description="HTH tetR-type" evidence="3">
    <location>
        <begin position="215"/>
        <end position="275"/>
    </location>
</feature>
<dbReference type="PANTHER" id="PTHR30055">
    <property type="entry name" value="HTH-TYPE TRANSCRIPTIONAL REGULATOR RUTR"/>
    <property type="match status" value="1"/>
</dbReference>
<keyword evidence="1 2" id="KW-0238">DNA-binding</keyword>
<evidence type="ECO:0000313" key="4">
    <source>
        <dbReference type="EMBL" id="QXQ14543.1"/>
    </source>
</evidence>
<feature type="DNA-binding region" description="H-T-H motif" evidence="2">
    <location>
        <begin position="238"/>
        <end position="257"/>
    </location>
</feature>
<keyword evidence="5" id="KW-1185">Reference proteome</keyword>
<dbReference type="PANTHER" id="PTHR30055:SF237">
    <property type="entry name" value="TRANSCRIPTIONAL REPRESSOR MCE3R"/>
    <property type="match status" value="1"/>
</dbReference>
<evidence type="ECO:0000259" key="3">
    <source>
        <dbReference type="PROSITE" id="PS50977"/>
    </source>
</evidence>
<dbReference type="InterPro" id="IPR050109">
    <property type="entry name" value="HTH-type_TetR-like_transc_reg"/>
</dbReference>
<feature type="domain" description="HTH tetR-type" evidence="3">
    <location>
        <begin position="13"/>
        <end position="73"/>
    </location>
</feature>
<dbReference type="EMBL" id="CP079105">
    <property type="protein sequence ID" value="QXQ14543.1"/>
    <property type="molecule type" value="Genomic_DNA"/>
</dbReference>